<dbReference type="AlphaFoldDB" id="A0A9J7N3P0"/>
<dbReference type="InterPro" id="IPR051560">
    <property type="entry name" value="MAM_domain-containing"/>
</dbReference>
<sequence>MDSIVVACAFALVVQHLPTGQCTTWSCDFESRDLCGYTQDTTDNLDWNRHAGDTPTPNTGPSVDHTLGTGYYMYLETSTGSPGEVARLVSTPFPASSTPYCLRFYYHMFGDSIDTLNVYIRKQGILGTPVWTLSGNQGNAWTLGHAQLDGSSVFSVVFEAVRGNGFRGDIAIDDVTVSDDCVPIATTVLPTTTPYPLASPSCTFELSPICGYRQDIHDSADWTWHQDHTDTDDTGPGFDHTLGTVEGHYMYFEASSIASGVTARLLSPTLPIIPSSSSHTSYCVTFWYHMYGLHIDTLSVHRKESGGSEVPMWSLSDGQGNVWRQGQLPLDGTTESTLVFEAVRGISYRGDIAIDDVDVIQYRGQCDFIPASAMVHLPSTTTQSPSTSAYLPTSETPSAATTTEQPPTATPTETPSKATTIATGPSSTTESIPSATSAITPLTPTITAQSFSSSTHFTTSVPQSADTAATPTETSLVTVTVTTWQSSTTEIIPSAASSTTERAPAISTQSSSTSTYLSTSGTLHAVTTTGQSPTAMSTETSSTAATIATGSSSTTGRPTTLQSDTPTSGMKTTAGRTSTETGASSTIATAPNGSWWTPDRPEPSQTTVASDSPPTDVKTDGTTPKSARPTVTSFTQSSRITGPVTTAGGDLSAGQTGSTTTIIVAVAVVLSLVCGAVAGVVATVCYKKKKRTRSGHAKVKYATEQDTSASVGHALPNGRVEFENPTFEHIYEELPNVVANVTSRQDQRPLSAISSSQTEVYMEINDDENLGAKASPAVQTANGDDQMSLSSNANVLFPSPRQVDQRGRRHDGHRERNITDEHTRQEYRRDSRERESDYFPPISDPNMHGPNLNHIGNNYDDDYERIRHDHYQDLNPRPPAHYQSLRPDPYQKLNVPEHAPNPDGYQSLRHNHHQHLDVPTREQNPDGYQSLRHNQYQNLPPHSQNDRPPYV</sequence>
<dbReference type="SUPFAM" id="SSF49899">
    <property type="entry name" value="Concanavalin A-like lectins/glucanases"/>
    <property type="match status" value="2"/>
</dbReference>
<feature type="chain" id="PRO_5039941257" evidence="4">
    <location>
        <begin position="23"/>
        <end position="951"/>
    </location>
</feature>
<dbReference type="OMA" id="YMEINDD"/>
<dbReference type="PROSITE" id="PS50060">
    <property type="entry name" value="MAM_2"/>
    <property type="match status" value="2"/>
</dbReference>
<dbReference type="PRINTS" id="PR00020">
    <property type="entry name" value="MAMDOMAIN"/>
</dbReference>
<feature type="domain" description="MAM" evidence="5">
    <location>
        <begin position="25"/>
        <end position="183"/>
    </location>
</feature>
<reference evidence="6" key="1">
    <citation type="journal article" date="2020" name="Nat. Ecol. Evol.">
        <title>Deeply conserved synteny resolves early events in vertebrate evolution.</title>
        <authorList>
            <person name="Simakov O."/>
            <person name="Marletaz F."/>
            <person name="Yue J.X."/>
            <person name="O'Connell B."/>
            <person name="Jenkins J."/>
            <person name="Brandt A."/>
            <person name="Calef R."/>
            <person name="Tung C.H."/>
            <person name="Huang T.K."/>
            <person name="Schmutz J."/>
            <person name="Satoh N."/>
            <person name="Yu J.K."/>
            <person name="Putnam N.H."/>
            <person name="Green R.E."/>
            <person name="Rokhsar D.S."/>
        </authorList>
    </citation>
    <scope>NUCLEOTIDE SEQUENCE [LARGE SCALE GENOMIC DNA]</scope>
    <source>
        <strain evidence="6">S238N-H82</strain>
    </source>
</reference>
<keyword evidence="3" id="KW-1133">Transmembrane helix</keyword>
<feature type="compositionally biased region" description="Polar residues" evidence="2">
    <location>
        <begin position="421"/>
        <end position="435"/>
    </location>
</feature>
<dbReference type="OrthoDB" id="412155at2759"/>
<proteinExistence type="predicted"/>
<evidence type="ECO:0000259" key="5">
    <source>
        <dbReference type="PROSITE" id="PS50060"/>
    </source>
</evidence>
<reference evidence="7" key="2">
    <citation type="submission" date="2025-08" db="UniProtKB">
        <authorList>
            <consortium name="RefSeq"/>
        </authorList>
    </citation>
    <scope>IDENTIFICATION</scope>
    <source>
        <strain evidence="7">S238N-H82</strain>
        <tissue evidence="7">Testes</tissue>
    </source>
</reference>
<feature type="compositionally biased region" description="Basic and acidic residues" evidence="2">
    <location>
        <begin position="914"/>
        <end position="924"/>
    </location>
</feature>
<keyword evidence="3" id="KW-0812">Transmembrane</keyword>
<feature type="compositionally biased region" description="Polar residues" evidence="2">
    <location>
        <begin position="603"/>
        <end position="613"/>
    </location>
</feature>
<dbReference type="Proteomes" id="UP000001554">
    <property type="component" value="Chromosome 11"/>
</dbReference>
<evidence type="ECO:0000256" key="1">
    <source>
        <dbReference type="ARBA" id="ARBA00022737"/>
    </source>
</evidence>
<feature type="compositionally biased region" description="Low complexity" evidence="2">
    <location>
        <begin position="379"/>
        <end position="420"/>
    </location>
</feature>
<organism evidence="6 7">
    <name type="scientific">Branchiostoma floridae</name>
    <name type="common">Florida lancelet</name>
    <name type="synonym">Amphioxus</name>
    <dbReference type="NCBI Taxonomy" id="7739"/>
    <lineage>
        <taxon>Eukaryota</taxon>
        <taxon>Metazoa</taxon>
        <taxon>Chordata</taxon>
        <taxon>Cephalochordata</taxon>
        <taxon>Leptocardii</taxon>
        <taxon>Amphioxiformes</taxon>
        <taxon>Branchiostomatidae</taxon>
        <taxon>Branchiostoma</taxon>
    </lineage>
</organism>
<evidence type="ECO:0000256" key="2">
    <source>
        <dbReference type="SAM" id="MobiDB-lite"/>
    </source>
</evidence>
<keyword evidence="1" id="KW-0677">Repeat</keyword>
<dbReference type="GeneID" id="118425682"/>
<name>A0A9J7N3P0_BRAFL</name>
<keyword evidence="6" id="KW-1185">Reference proteome</keyword>
<keyword evidence="3" id="KW-0472">Membrane</keyword>
<protein>
    <submittedName>
        <fullName evidence="7">Zonadhesin-like</fullName>
    </submittedName>
</protein>
<evidence type="ECO:0000256" key="4">
    <source>
        <dbReference type="SAM" id="SignalP"/>
    </source>
</evidence>
<evidence type="ECO:0000313" key="6">
    <source>
        <dbReference type="Proteomes" id="UP000001554"/>
    </source>
</evidence>
<feature type="compositionally biased region" description="Low complexity" evidence="2">
    <location>
        <begin position="532"/>
        <end position="556"/>
    </location>
</feature>
<evidence type="ECO:0000256" key="3">
    <source>
        <dbReference type="SAM" id="Phobius"/>
    </source>
</evidence>
<feature type="compositionally biased region" description="Low complexity" evidence="2">
    <location>
        <begin position="507"/>
        <end position="522"/>
    </location>
</feature>
<feature type="domain" description="MAM" evidence="5">
    <location>
        <begin position="200"/>
        <end position="368"/>
    </location>
</feature>
<feature type="region of interest" description="Disordered" evidence="2">
    <location>
        <begin position="495"/>
        <end position="655"/>
    </location>
</feature>
<accession>A0A9J7N3P0</accession>
<dbReference type="Pfam" id="PF00629">
    <property type="entry name" value="MAM"/>
    <property type="match status" value="2"/>
</dbReference>
<feature type="compositionally biased region" description="Polar residues" evidence="2">
    <location>
        <begin position="778"/>
        <end position="794"/>
    </location>
</feature>
<dbReference type="KEGG" id="bfo:118425682"/>
<dbReference type="FunFam" id="2.60.120.200:FF:000128">
    <property type="entry name" value="enteropeptidase isoform X2"/>
    <property type="match status" value="1"/>
</dbReference>
<dbReference type="SMART" id="SM00137">
    <property type="entry name" value="MAM"/>
    <property type="match status" value="2"/>
</dbReference>
<feature type="compositionally biased region" description="Basic and acidic residues" evidence="2">
    <location>
        <begin position="812"/>
        <end position="837"/>
    </location>
</feature>
<dbReference type="PANTHER" id="PTHR23282:SF146">
    <property type="entry name" value="RT07201P-RELATED"/>
    <property type="match status" value="1"/>
</dbReference>
<feature type="compositionally biased region" description="Polar residues" evidence="2">
    <location>
        <begin position="620"/>
        <end position="644"/>
    </location>
</feature>
<dbReference type="PROSITE" id="PS00740">
    <property type="entry name" value="MAM_1"/>
    <property type="match status" value="1"/>
</dbReference>
<dbReference type="GO" id="GO:0016020">
    <property type="term" value="C:membrane"/>
    <property type="evidence" value="ECO:0007669"/>
    <property type="project" value="InterPro"/>
</dbReference>
<feature type="compositionally biased region" description="Polar residues" evidence="2">
    <location>
        <begin position="557"/>
        <end position="595"/>
    </location>
</feature>
<feature type="region of interest" description="Disordered" evidence="2">
    <location>
        <begin position="379"/>
        <end position="435"/>
    </location>
</feature>
<dbReference type="InterPro" id="IPR013320">
    <property type="entry name" value="ConA-like_dom_sf"/>
</dbReference>
<dbReference type="PANTHER" id="PTHR23282">
    <property type="entry name" value="APICAL ENDOSOMAL GLYCOPROTEIN PRECURSOR"/>
    <property type="match status" value="1"/>
</dbReference>
<dbReference type="CDD" id="cd06263">
    <property type="entry name" value="MAM"/>
    <property type="match status" value="2"/>
</dbReference>
<feature type="region of interest" description="Disordered" evidence="2">
    <location>
        <begin position="778"/>
        <end position="951"/>
    </location>
</feature>
<gene>
    <name evidence="7" type="primary">LOC118425682</name>
</gene>
<feature type="signal peptide" evidence="4">
    <location>
        <begin position="1"/>
        <end position="22"/>
    </location>
</feature>
<evidence type="ECO:0000313" key="7">
    <source>
        <dbReference type="RefSeq" id="XP_035690606.1"/>
    </source>
</evidence>
<feature type="compositionally biased region" description="Polar residues" evidence="2">
    <location>
        <begin position="931"/>
        <end position="943"/>
    </location>
</feature>
<feature type="transmembrane region" description="Helical" evidence="3">
    <location>
        <begin position="662"/>
        <end position="686"/>
    </location>
</feature>
<dbReference type="RefSeq" id="XP_035690606.1">
    <property type="nucleotide sequence ID" value="XM_035834713.1"/>
</dbReference>
<dbReference type="Gene3D" id="2.60.120.200">
    <property type="match status" value="2"/>
</dbReference>
<dbReference type="InterPro" id="IPR000998">
    <property type="entry name" value="MAM_dom"/>
</dbReference>
<keyword evidence="4" id="KW-0732">Signal</keyword>